<reference evidence="2 3" key="1">
    <citation type="journal article" date="2006" name="Nat. Biotechnol.">
        <title>Complete genome of the mutualistic, N2-fixing grass endophyte Azoarcus sp. strain BH72.</title>
        <authorList>
            <person name="Krause A."/>
            <person name="Ramakumar A."/>
            <person name="Bartels D."/>
            <person name="Battistoni F."/>
            <person name="Bekel T."/>
            <person name="Boch J."/>
            <person name="Boehm M."/>
            <person name="Friedrich F."/>
            <person name="Hurek T."/>
            <person name="Krause L."/>
            <person name="Linke B."/>
            <person name="McHardy A.C."/>
            <person name="Sarkar A."/>
            <person name="Schneiker S."/>
            <person name="Syed A.A."/>
            <person name="Thauer R."/>
            <person name="Vorhoelter F.-J."/>
            <person name="Weidner S."/>
            <person name="Puehler A."/>
            <person name="Reinhold-Hurek B."/>
            <person name="Kaiser O."/>
            <person name="Goesmann A."/>
        </authorList>
    </citation>
    <scope>NUCLEOTIDE SEQUENCE [LARGE SCALE GENOMIC DNA]</scope>
    <source>
        <strain evidence="2 3">BH72</strain>
    </source>
</reference>
<evidence type="ECO:0000256" key="1">
    <source>
        <dbReference type="SAM" id="MobiDB-lite"/>
    </source>
</evidence>
<name>A1K8P6_AZOSB</name>
<dbReference type="STRING" id="62928.azo2584"/>
<protein>
    <recommendedName>
        <fullName evidence="4">VCBS repeat-containing protein</fullName>
    </recommendedName>
</protein>
<dbReference type="EMBL" id="AM406670">
    <property type="protein sequence ID" value="CAL95201.1"/>
    <property type="molecule type" value="Genomic_DNA"/>
</dbReference>
<evidence type="ECO:0008006" key="4">
    <source>
        <dbReference type="Google" id="ProtNLM"/>
    </source>
</evidence>
<feature type="compositionally biased region" description="Basic and acidic residues" evidence="1">
    <location>
        <begin position="24"/>
        <end position="35"/>
    </location>
</feature>
<dbReference type="KEGG" id="azo:azo2584"/>
<dbReference type="RefSeq" id="WP_011766311.1">
    <property type="nucleotide sequence ID" value="NC_008702.1"/>
</dbReference>
<gene>
    <name evidence="2" type="ordered locus">azo2584</name>
</gene>
<dbReference type="AlphaFoldDB" id="A1K8P6"/>
<evidence type="ECO:0000313" key="3">
    <source>
        <dbReference type="Proteomes" id="UP000002588"/>
    </source>
</evidence>
<dbReference type="PANTHER" id="PTHR39431:SF1">
    <property type="entry name" value="FRPA_C-RELATED PROTEIN"/>
    <property type="match status" value="1"/>
</dbReference>
<accession>A1K8P6</accession>
<proteinExistence type="predicted"/>
<dbReference type="eggNOG" id="COG2931">
    <property type="taxonomic scope" value="Bacteria"/>
</dbReference>
<feature type="compositionally biased region" description="Polar residues" evidence="1">
    <location>
        <begin position="8"/>
        <end position="20"/>
    </location>
</feature>
<keyword evidence="3" id="KW-1185">Reference proteome</keyword>
<sequence length="336" mass="35424">MRIASSAIELQSSHSESRQLAVSERLEMWSGDRRGTAGAGSPRAQVSLSDEARAAARAEPTAADSAETEDPRLSVLVRMIEFLTGKPVKLMRLDDLRDPAAGTGTGGSGASSASSGFGLEWDYQARYSEEEHTTFSAAGSVRTADGREITFSLDFALHRAYSEEVSQQLRLGTAALKDPLVLDFAGSASTLSDVRFSFDLDADGNKEALPLLGGSGYLAFDRNANGRIDDGSELFGPTSGNGFAELAALDSDRNGWLDEADADFARLAVWKPDANGKGTLTSLANAGVGALYLANVATPFSYKDAANNTQGVMRASSIYLREDGSAGSISQIDLSV</sequence>
<organism evidence="2 3">
    <name type="scientific">Azoarcus sp. (strain BH72)</name>
    <dbReference type="NCBI Taxonomy" id="418699"/>
    <lineage>
        <taxon>Bacteria</taxon>
        <taxon>Pseudomonadati</taxon>
        <taxon>Pseudomonadota</taxon>
        <taxon>Betaproteobacteria</taxon>
        <taxon>Rhodocyclales</taxon>
        <taxon>Zoogloeaceae</taxon>
        <taxon>Azoarcus</taxon>
    </lineage>
</organism>
<dbReference type="Proteomes" id="UP000002588">
    <property type="component" value="Chromosome"/>
</dbReference>
<dbReference type="PANTHER" id="PTHR39431">
    <property type="entry name" value="FRPA/C-RELATED PROTEIN"/>
    <property type="match status" value="1"/>
</dbReference>
<dbReference type="HOGENOM" id="CLU_047227_0_0_4"/>
<evidence type="ECO:0000313" key="2">
    <source>
        <dbReference type="EMBL" id="CAL95201.1"/>
    </source>
</evidence>
<feature type="region of interest" description="Disordered" evidence="1">
    <location>
        <begin position="1"/>
        <end position="69"/>
    </location>
</feature>